<evidence type="ECO:0000256" key="7">
    <source>
        <dbReference type="ARBA" id="ARBA00022967"/>
    </source>
</evidence>
<organism evidence="10">
    <name type="scientific">Caldiarchaeum subterraneum</name>
    <dbReference type="NCBI Taxonomy" id="311458"/>
    <lineage>
        <taxon>Archaea</taxon>
        <taxon>Nitrososphaerota</taxon>
        <taxon>Candidatus Caldarchaeales</taxon>
        <taxon>Candidatus Caldarchaeaceae</taxon>
        <taxon>Candidatus Caldarchaeum</taxon>
    </lineage>
</organism>
<dbReference type="PROSITE" id="PS00211">
    <property type="entry name" value="ABC_TRANSPORTER_1"/>
    <property type="match status" value="1"/>
</dbReference>
<dbReference type="Pfam" id="PF08352">
    <property type="entry name" value="oligo_HPY"/>
    <property type="match status" value="1"/>
</dbReference>
<dbReference type="FunFam" id="3.40.50.300:FF:000016">
    <property type="entry name" value="Oligopeptide ABC transporter ATP-binding component"/>
    <property type="match status" value="1"/>
</dbReference>
<accession>A0A7C5LEE0</accession>
<keyword evidence="8" id="KW-0472">Membrane</keyword>
<dbReference type="AlphaFoldDB" id="A0A7C5LEE0"/>
<dbReference type="GO" id="GO:0005524">
    <property type="term" value="F:ATP binding"/>
    <property type="evidence" value="ECO:0007669"/>
    <property type="project" value="UniProtKB-KW"/>
</dbReference>
<evidence type="ECO:0000256" key="8">
    <source>
        <dbReference type="ARBA" id="ARBA00023136"/>
    </source>
</evidence>
<evidence type="ECO:0000256" key="5">
    <source>
        <dbReference type="ARBA" id="ARBA00022741"/>
    </source>
</evidence>
<evidence type="ECO:0000256" key="2">
    <source>
        <dbReference type="ARBA" id="ARBA00022448"/>
    </source>
</evidence>
<feature type="domain" description="ABC transporter" evidence="9">
    <location>
        <begin position="6"/>
        <end position="256"/>
    </location>
</feature>
<keyword evidence="3" id="KW-1003">Cell membrane</keyword>
<evidence type="ECO:0000256" key="4">
    <source>
        <dbReference type="ARBA" id="ARBA00022519"/>
    </source>
</evidence>
<dbReference type="SMART" id="SM00382">
    <property type="entry name" value="AAA"/>
    <property type="match status" value="1"/>
</dbReference>
<dbReference type="GO" id="GO:0005886">
    <property type="term" value="C:plasma membrane"/>
    <property type="evidence" value="ECO:0007669"/>
    <property type="project" value="UniProtKB-SubCell"/>
</dbReference>
<evidence type="ECO:0000313" key="10">
    <source>
        <dbReference type="EMBL" id="HHK67543.1"/>
    </source>
</evidence>
<dbReference type="EMBL" id="DRWN01000003">
    <property type="protein sequence ID" value="HHK67543.1"/>
    <property type="molecule type" value="Genomic_DNA"/>
</dbReference>
<dbReference type="InterPro" id="IPR003439">
    <property type="entry name" value="ABC_transporter-like_ATP-bd"/>
</dbReference>
<name>A0A7C5LEE0_CALS0</name>
<gene>
    <name evidence="10" type="ORF">ENM11_00080</name>
</gene>
<dbReference type="InterPro" id="IPR017871">
    <property type="entry name" value="ABC_transporter-like_CS"/>
</dbReference>
<dbReference type="InterPro" id="IPR027417">
    <property type="entry name" value="P-loop_NTPase"/>
</dbReference>
<keyword evidence="2" id="KW-0813">Transport</keyword>
<evidence type="ECO:0000256" key="1">
    <source>
        <dbReference type="ARBA" id="ARBA00004202"/>
    </source>
</evidence>
<dbReference type="CDD" id="cd03257">
    <property type="entry name" value="ABC_NikE_OppD_transporters"/>
    <property type="match status" value="1"/>
</dbReference>
<dbReference type="PANTHER" id="PTHR43297:SF14">
    <property type="entry name" value="ATPASE AAA-TYPE CORE DOMAIN-CONTAINING PROTEIN"/>
    <property type="match status" value="1"/>
</dbReference>
<comment type="subcellular location">
    <subcellularLocation>
        <location evidence="1">Cell membrane</location>
        <topology evidence="1">Peripheral membrane protein</topology>
    </subcellularLocation>
</comment>
<sequence length="325" mass="35600">MSETILQVEDLKAYYFTPNGVVKAVDGVSFSVERGRCLAIVGESGCGKSTLVSSILGLLTPPGRIVDGKIIFEGQDLLTKSQVEIRQIRGRKIGMVFQDPMTFLNPLMTSGFQVAETLIEHLNMPLAEAMGKSVGLLTDVQVPDPNRVSRSYPHELSGGMRQRVLIAISLSCNPTLLIADEPTSALDVTIQSQILDLITSFKEKYKMAIIFITHELAIVPRIADEVAVMYAGKIVETGPVAEVMQNPLHPYTQALKNSYARARKQILPSIKGSVPNLANPPPGCRFHPRCPYVFKPCTTLEPGPSTPHPDRTVYCHLYGSEDVKL</sequence>
<dbReference type="Gene3D" id="3.40.50.300">
    <property type="entry name" value="P-loop containing nucleotide triphosphate hydrolases"/>
    <property type="match status" value="1"/>
</dbReference>
<evidence type="ECO:0000259" key="9">
    <source>
        <dbReference type="PROSITE" id="PS50893"/>
    </source>
</evidence>
<dbReference type="InterPro" id="IPR050388">
    <property type="entry name" value="ABC_Ni/Peptide_Import"/>
</dbReference>
<dbReference type="SUPFAM" id="SSF52540">
    <property type="entry name" value="P-loop containing nucleoside triphosphate hydrolases"/>
    <property type="match status" value="1"/>
</dbReference>
<protein>
    <submittedName>
        <fullName evidence="10">ABC transporter ATP-binding protein</fullName>
    </submittedName>
</protein>
<dbReference type="GO" id="GO:0015833">
    <property type="term" value="P:peptide transport"/>
    <property type="evidence" value="ECO:0007669"/>
    <property type="project" value="InterPro"/>
</dbReference>
<comment type="caution">
    <text evidence="10">The sequence shown here is derived from an EMBL/GenBank/DDBJ whole genome shotgun (WGS) entry which is preliminary data.</text>
</comment>
<reference evidence="10" key="1">
    <citation type="journal article" date="2020" name="mSystems">
        <title>Genome- and Community-Level Interaction Insights into Carbon Utilization and Element Cycling Functions of Hydrothermarchaeota in Hydrothermal Sediment.</title>
        <authorList>
            <person name="Zhou Z."/>
            <person name="Liu Y."/>
            <person name="Xu W."/>
            <person name="Pan J."/>
            <person name="Luo Z.H."/>
            <person name="Li M."/>
        </authorList>
    </citation>
    <scope>NUCLEOTIDE SEQUENCE [LARGE SCALE GENOMIC DNA]</scope>
    <source>
        <strain evidence="10">SpSt-1056</strain>
    </source>
</reference>
<keyword evidence="6 10" id="KW-0067">ATP-binding</keyword>
<dbReference type="PROSITE" id="PS50893">
    <property type="entry name" value="ABC_TRANSPORTER_2"/>
    <property type="match status" value="1"/>
</dbReference>
<evidence type="ECO:0000256" key="3">
    <source>
        <dbReference type="ARBA" id="ARBA00022475"/>
    </source>
</evidence>
<keyword evidence="5" id="KW-0547">Nucleotide-binding</keyword>
<keyword evidence="7" id="KW-1278">Translocase</keyword>
<proteinExistence type="predicted"/>
<dbReference type="GO" id="GO:0016887">
    <property type="term" value="F:ATP hydrolysis activity"/>
    <property type="evidence" value="ECO:0007669"/>
    <property type="project" value="InterPro"/>
</dbReference>
<dbReference type="NCBIfam" id="TIGR01727">
    <property type="entry name" value="oligo_HPY"/>
    <property type="match status" value="1"/>
</dbReference>
<dbReference type="PANTHER" id="PTHR43297">
    <property type="entry name" value="OLIGOPEPTIDE TRANSPORT ATP-BINDING PROTEIN APPD"/>
    <property type="match status" value="1"/>
</dbReference>
<keyword evidence="4" id="KW-0997">Cell inner membrane</keyword>
<dbReference type="Pfam" id="PF00005">
    <property type="entry name" value="ABC_tran"/>
    <property type="match status" value="1"/>
</dbReference>
<dbReference type="InterPro" id="IPR003593">
    <property type="entry name" value="AAA+_ATPase"/>
</dbReference>
<evidence type="ECO:0000256" key="6">
    <source>
        <dbReference type="ARBA" id="ARBA00022840"/>
    </source>
</evidence>
<dbReference type="InterPro" id="IPR013563">
    <property type="entry name" value="Oligopep_ABC_C"/>
</dbReference>